<dbReference type="Gene3D" id="2.60.120.320">
    <property type="entry name" value="Thiamin pyrophosphokinase, thiamin-binding domain"/>
    <property type="match status" value="1"/>
</dbReference>
<evidence type="ECO:0000256" key="1">
    <source>
        <dbReference type="ARBA" id="ARBA00022679"/>
    </source>
</evidence>
<dbReference type="AlphaFoldDB" id="A0A6A5BFW3"/>
<evidence type="ECO:0000259" key="5">
    <source>
        <dbReference type="SMART" id="SM00983"/>
    </source>
</evidence>
<dbReference type="SMART" id="SM00983">
    <property type="entry name" value="TPK_B1_binding"/>
    <property type="match status" value="1"/>
</dbReference>
<dbReference type="FunFam" id="2.60.120.320:FF:000001">
    <property type="entry name" value="Thiamine pyrophosphokinase"/>
    <property type="match status" value="1"/>
</dbReference>
<dbReference type="InterPro" id="IPR036371">
    <property type="entry name" value="TPK_B1-bd_sf"/>
</dbReference>
<sequence length="449" mass="51378">MKKLATLSFPMEKHRKGFSNHVFRLFHANITLPNKHQKSSSYRHDMIINNFPENINFHQISTVRKFSYYSQCMDSTVTSSSFEFKSNQTTPTNVLHFAFSQEDVFTESPKDGVYFQDHLIVLNTPYFKQKLFPRELFEGLWNSCRWKFCADGGANRLFQYTNMNLEMLKKKAPHPSDTRESSDTTFLQNGFNLHLQKQFIPDMICGDLDSLDQAIGNFYSKQGTSIMKISEQDSNDLQKCVSLLKEKILQDAISENKPKIPQIRTLFHRVFIIGGGGRLDQEMCDLNTLYIEAMAGLGSSSSLPSSSLEFNTASPSLTIKKEEIQPPEEEHHYHHQTTSRSIITTTTEKHALQFILVTPYSLVHVLKPGKHEIYRNSKWERSTCALVPIGVPCQQVMTSGLQWNLKGERLEFGGLVSTSNRMLQDCVTVQNSHPLLWITSLNNQAEEEC</sequence>
<dbReference type="SUPFAM" id="SSF63862">
    <property type="entry name" value="Thiamin pyrophosphokinase, substrate-binding domain"/>
    <property type="match status" value="1"/>
</dbReference>
<dbReference type="GO" id="GO:0016301">
    <property type="term" value="F:kinase activity"/>
    <property type="evidence" value="ECO:0007669"/>
    <property type="project" value="UniProtKB-KW"/>
</dbReference>
<keyword evidence="1" id="KW-0808">Transferase</keyword>
<dbReference type="OrthoDB" id="25149at2759"/>
<evidence type="ECO:0000256" key="2">
    <source>
        <dbReference type="ARBA" id="ARBA00022741"/>
    </source>
</evidence>
<accession>A0A6A5BFW3</accession>
<proteinExistence type="predicted"/>
<keyword evidence="7" id="KW-1185">Reference proteome</keyword>
<dbReference type="InterPro" id="IPR007373">
    <property type="entry name" value="Thiamin_PyroPKinase_B1-bd"/>
</dbReference>
<dbReference type="Pfam" id="PF04265">
    <property type="entry name" value="TPK_B1_binding"/>
    <property type="match status" value="1"/>
</dbReference>
<dbReference type="RefSeq" id="XP_044557638.1">
    <property type="nucleotide sequence ID" value="XM_044712665.1"/>
</dbReference>
<dbReference type="CDD" id="cd07995">
    <property type="entry name" value="TPK"/>
    <property type="match status" value="1"/>
</dbReference>
<dbReference type="GO" id="GO:0006772">
    <property type="term" value="P:thiamine metabolic process"/>
    <property type="evidence" value="ECO:0007669"/>
    <property type="project" value="InterPro"/>
</dbReference>
<dbReference type="Gene3D" id="3.40.50.10240">
    <property type="entry name" value="Thiamin pyrophosphokinase, catalytic domain"/>
    <property type="match status" value="1"/>
</dbReference>
<dbReference type="EMBL" id="VFQX01000064">
    <property type="protein sequence ID" value="KAF0972924.1"/>
    <property type="molecule type" value="Genomic_DNA"/>
</dbReference>
<name>A0A6A5BFW3_NAEFO</name>
<keyword evidence="4" id="KW-0067">ATP-binding</keyword>
<dbReference type="PANTHER" id="PTHR13622">
    <property type="entry name" value="THIAMIN PYROPHOSPHOKINASE"/>
    <property type="match status" value="1"/>
</dbReference>
<dbReference type="InterPro" id="IPR036759">
    <property type="entry name" value="TPK_catalytic_sf"/>
</dbReference>
<keyword evidence="3" id="KW-0418">Kinase</keyword>
<dbReference type="GO" id="GO:0030975">
    <property type="term" value="F:thiamine binding"/>
    <property type="evidence" value="ECO:0007669"/>
    <property type="project" value="InterPro"/>
</dbReference>
<dbReference type="VEuPathDB" id="AmoebaDB:FDP41_008776"/>
<dbReference type="PANTHER" id="PTHR13622:SF8">
    <property type="entry name" value="THIAMIN PYROPHOSPHOKINASE 1"/>
    <property type="match status" value="1"/>
</dbReference>
<gene>
    <name evidence="6" type="ORF">FDP41_008776</name>
</gene>
<dbReference type="GeneID" id="68115994"/>
<organism evidence="6 7">
    <name type="scientific">Naegleria fowleri</name>
    <name type="common">Brain eating amoeba</name>
    <dbReference type="NCBI Taxonomy" id="5763"/>
    <lineage>
        <taxon>Eukaryota</taxon>
        <taxon>Discoba</taxon>
        <taxon>Heterolobosea</taxon>
        <taxon>Tetramitia</taxon>
        <taxon>Eutetramitia</taxon>
        <taxon>Vahlkampfiidae</taxon>
        <taxon>Naegleria</taxon>
    </lineage>
</organism>
<dbReference type="GO" id="GO:0005524">
    <property type="term" value="F:ATP binding"/>
    <property type="evidence" value="ECO:0007669"/>
    <property type="project" value="UniProtKB-KW"/>
</dbReference>
<evidence type="ECO:0000256" key="3">
    <source>
        <dbReference type="ARBA" id="ARBA00022777"/>
    </source>
</evidence>
<dbReference type="VEuPathDB" id="AmoebaDB:NF0095360"/>
<dbReference type="Pfam" id="PF04263">
    <property type="entry name" value="TPK_catalytic"/>
    <property type="match status" value="1"/>
</dbReference>
<protein>
    <recommendedName>
        <fullName evidence="5">Thiamin pyrophosphokinase thiamin-binding domain-containing protein</fullName>
    </recommendedName>
</protein>
<evidence type="ECO:0000313" key="6">
    <source>
        <dbReference type="EMBL" id="KAF0972924.1"/>
    </source>
</evidence>
<evidence type="ECO:0000256" key="4">
    <source>
        <dbReference type="ARBA" id="ARBA00022840"/>
    </source>
</evidence>
<keyword evidence="2" id="KW-0547">Nucleotide-binding</keyword>
<dbReference type="InterPro" id="IPR007371">
    <property type="entry name" value="TPK_catalytic"/>
</dbReference>
<feature type="domain" description="Thiamin pyrophosphokinase thiamin-binding" evidence="5">
    <location>
        <begin position="369"/>
        <end position="435"/>
    </location>
</feature>
<dbReference type="VEuPathDB" id="AmoebaDB:NfTy_010540"/>
<dbReference type="InterPro" id="IPR006282">
    <property type="entry name" value="Thi_PPkinase"/>
</dbReference>
<dbReference type="SUPFAM" id="SSF63999">
    <property type="entry name" value="Thiamin pyrophosphokinase, catalytic domain"/>
    <property type="match status" value="1"/>
</dbReference>
<dbReference type="Proteomes" id="UP000444721">
    <property type="component" value="Unassembled WGS sequence"/>
</dbReference>
<dbReference type="GO" id="GO:0009229">
    <property type="term" value="P:thiamine diphosphate biosynthetic process"/>
    <property type="evidence" value="ECO:0007669"/>
    <property type="project" value="InterPro"/>
</dbReference>
<dbReference type="GO" id="GO:0004788">
    <property type="term" value="F:thiamine diphosphokinase activity"/>
    <property type="evidence" value="ECO:0007669"/>
    <property type="project" value="InterPro"/>
</dbReference>
<evidence type="ECO:0000313" key="7">
    <source>
        <dbReference type="Proteomes" id="UP000444721"/>
    </source>
</evidence>
<reference evidence="6 7" key="1">
    <citation type="journal article" date="2019" name="Sci. Rep.">
        <title>Nanopore sequencing improves the draft genome of the human pathogenic amoeba Naegleria fowleri.</title>
        <authorList>
            <person name="Liechti N."/>
            <person name="Schurch N."/>
            <person name="Bruggmann R."/>
            <person name="Wittwer M."/>
        </authorList>
    </citation>
    <scope>NUCLEOTIDE SEQUENCE [LARGE SCALE GENOMIC DNA]</scope>
    <source>
        <strain evidence="6 7">ATCC 30894</strain>
    </source>
</reference>
<comment type="caution">
    <text evidence="6">The sequence shown here is derived from an EMBL/GenBank/DDBJ whole genome shotgun (WGS) entry which is preliminary data.</text>
</comment>